<dbReference type="AlphaFoldDB" id="A0A3D8RL18"/>
<dbReference type="EMBL" id="PVWQ01000008">
    <property type="protein sequence ID" value="RDW74511.1"/>
    <property type="molecule type" value="Genomic_DNA"/>
</dbReference>
<dbReference type="GeneID" id="38117543"/>
<protein>
    <submittedName>
        <fullName evidence="1">Uncharacterized protein</fullName>
    </submittedName>
</protein>
<name>A0A3D8RL18_9EURO</name>
<proteinExistence type="predicted"/>
<organism evidence="1 2">
    <name type="scientific">Aspergillus mulundensis</name>
    <dbReference type="NCBI Taxonomy" id="1810919"/>
    <lineage>
        <taxon>Eukaryota</taxon>
        <taxon>Fungi</taxon>
        <taxon>Dikarya</taxon>
        <taxon>Ascomycota</taxon>
        <taxon>Pezizomycotina</taxon>
        <taxon>Eurotiomycetes</taxon>
        <taxon>Eurotiomycetidae</taxon>
        <taxon>Eurotiales</taxon>
        <taxon>Aspergillaceae</taxon>
        <taxon>Aspergillus</taxon>
        <taxon>Aspergillus subgen. Nidulantes</taxon>
    </lineage>
</organism>
<gene>
    <name evidence="1" type="ORF">DSM5745_07173</name>
</gene>
<evidence type="ECO:0000313" key="2">
    <source>
        <dbReference type="Proteomes" id="UP000256690"/>
    </source>
</evidence>
<keyword evidence="2" id="KW-1185">Reference proteome</keyword>
<evidence type="ECO:0000313" key="1">
    <source>
        <dbReference type="EMBL" id="RDW74511.1"/>
    </source>
</evidence>
<dbReference type="Proteomes" id="UP000256690">
    <property type="component" value="Unassembled WGS sequence"/>
</dbReference>
<reference evidence="1 2" key="1">
    <citation type="journal article" date="2018" name="IMA Fungus">
        <title>IMA Genome-F 9: Draft genome sequence of Annulohypoxylon stygium, Aspergillus mulundensis, Berkeleyomyces basicola (syn. Thielaviopsis basicola), Ceratocystis smalleyi, two Cercospora beticola strains, Coleophoma cylindrospora, Fusarium fracticaudum, Phialophora cf. hyalina, and Morchella septimelata.</title>
        <authorList>
            <person name="Wingfield B.D."/>
            <person name="Bills G.F."/>
            <person name="Dong Y."/>
            <person name="Huang W."/>
            <person name="Nel W.J."/>
            <person name="Swalarsk-Parry B.S."/>
            <person name="Vaghefi N."/>
            <person name="Wilken P.M."/>
            <person name="An Z."/>
            <person name="de Beer Z.W."/>
            <person name="De Vos L."/>
            <person name="Chen L."/>
            <person name="Duong T.A."/>
            <person name="Gao Y."/>
            <person name="Hammerbacher A."/>
            <person name="Kikkert J.R."/>
            <person name="Li Y."/>
            <person name="Li H."/>
            <person name="Li K."/>
            <person name="Li Q."/>
            <person name="Liu X."/>
            <person name="Ma X."/>
            <person name="Naidoo K."/>
            <person name="Pethybridge S.J."/>
            <person name="Sun J."/>
            <person name="Steenkamp E.T."/>
            <person name="van der Nest M.A."/>
            <person name="van Wyk S."/>
            <person name="Wingfield M.J."/>
            <person name="Xiong C."/>
            <person name="Yue Q."/>
            <person name="Zhang X."/>
        </authorList>
    </citation>
    <scope>NUCLEOTIDE SEQUENCE [LARGE SCALE GENOMIC DNA]</scope>
    <source>
        <strain evidence="1 2">DSM 5745</strain>
    </source>
</reference>
<comment type="caution">
    <text evidence="1">The sequence shown here is derived from an EMBL/GenBank/DDBJ whole genome shotgun (WGS) entry which is preliminary data.</text>
</comment>
<sequence>MGASNGSTEPANLAEFPQDIRPIRVAAQVLKHPVNGGVKLMPCHNPSSSLALSAASVAAHELP</sequence>
<dbReference type="RefSeq" id="XP_026602279.1">
    <property type="nucleotide sequence ID" value="XM_026749189.1"/>
</dbReference>
<accession>A0A3D8RL18</accession>